<keyword evidence="6" id="KW-1185">Reference proteome</keyword>
<evidence type="ECO:0000259" key="4">
    <source>
        <dbReference type="Pfam" id="PF13472"/>
    </source>
</evidence>
<dbReference type="Pfam" id="PF13472">
    <property type="entry name" value="Lipase_GDSL_2"/>
    <property type="match status" value="1"/>
</dbReference>
<feature type="active site" evidence="1">
    <location>
        <position position="616"/>
    </location>
</feature>
<feature type="active site" description="Nucleophile" evidence="1">
    <location>
        <position position="366"/>
    </location>
</feature>
<evidence type="ECO:0000313" key="5">
    <source>
        <dbReference type="EMBL" id="MBT0962228.1"/>
    </source>
</evidence>
<dbReference type="InterPro" id="IPR013830">
    <property type="entry name" value="SGNH_hydro"/>
</dbReference>
<comment type="caution">
    <text evidence="5">The sequence shown here is derived from an EMBL/GenBank/DDBJ whole genome shotgun (WGS) entry which is preliminary data.</text>
</comment>
<sequence>MCSRFPVRSGLISIALILCTGLAGNAVVAAPTAIKDGGSILGKLTTKGDKKTYVFSGAAGSTAHVSLSTMASADGFSPSYVVLDPNGKVAKRAWGSPVASESFKLTKSGTHRIVVQDNSWFSTGVGAFSLHLATSAEATEHGALDPYTPSDQSITPGDLDAYILSATAGDTIHLSIGRTNATDTLQPAFYVYGPNGEQVAWDGGTDAAWASFLARKTGTYRVIVKDFSWAADATGAYRIHMARSTASKEASRLINHGSVSGHITPADLDSFVFHAQSGDVVTLRADLLASEDDTAEPTFHVYGPDAKEVDWATGTTSATKTFRAPADGLYAVVVRDGSVGAAGTGDYTLALSVNADRFSYAALGDSYSSGEGVLPYHDLSDDDWRGCHRSYAAYAASVQLPGDSQKLLDRLDADVDLIACTGATTENVTASGYGQYGQPPQLDPANGVDERRDLVTVSIGGNDADFIPIFAVCMLEASCQSYQPFAPDSSMTLKEWITQKLEEAETKINQTHAEIRRLTPNAATLVLGYPVLLSGRECAALTFPPGEDTDIKLDAAEQEFLMETNRKLNDIIARSAKRNGLHYVPVEKQFAGHEICGSNTPWVNGIDLDNPKSSLHPNRLGQQAYARAINDYLLAAGTAWPYGYLANGLPRNPTPMTSQQPSSTGR</sequence>
<dbReference type="CDD" id="cd01823">
    <property type="entry name" value="SEST_like"/>
    <property type="match status" value="1"/>
</dbReference>
<keyword evidence="2" id="KW-1015">Disulfide bond</keyword>
<protein>
    <submittedName>
        <fullName evidence="5">SGNH/GDSL hydrolase family protein</fullName>
    </submittedName>
</protein>
<dbReference type="Gene3D" id="2.60.120.380">
    <property type="match status" value="3"/>
</dbReference>
<evidence type="ECO:0000313" key="6">
    <source>
        <dbReference type="Proteomes" id="UP000694660"/>
    </source>
</evidence>
<gene>
    <name evidence="5" type="ORF">I8J34_13690</name>
</gene>
<feature type="signal peptide" evidence="3">
    <location>
        <begin position="1"/>
        <end position="25"/>
    </location>
</feature>
<dbReference type="GO" id="GO:0004806">
    <property type="term" value="F:triacylglycerol lipase activity"/>
    <property type="evidence" value="ECO:0007669"/>
    <property type="project" value="TreeGrafter"/>
</dbReference>
<keyword evidence="3" id="KW-0732">Signal</keyword>
<keyword evidence="5" id="KW-0378">Hydrolase</keyword>
<dbReference type="SUPFAM" id="SSF52266">
    <property type="entry name" value="SGNH hydrolase"/>
    <property type="match status" value="1"/>
</dbReference>
<dbReference type="PANTHER" id="PTHR37981:SF1">
    <property type="entry name" value="SGNH HYDROLASE-TYPE ESTERASE DOMAIN-CONTAINING PROTEIN"/>
    <property type="match status" value="1"/>
</dbReference>
<feature type="disulfide bond" evidence="2">
    <location>
        <begin position="387"/>
        <end position="420"/>
    </location>
</feature>
<name>A0A944H8E7_DENI1</name>
<feature type="disulfide bond" evidence="2">
    <location>
        <begin position="538"/>
        <end position="596"/>
    </location>
</feature>
<dbReference type="Proteomes" id="UP000694660">
    <property type="component" value="Unassembled WGS sequence"/>
</dbReference>
<dbReference type="InterPro" id="IPR036514">
    <property type="entry name" value="SGNH_hydro_sf"/>
</dbReference>
<feature type="chain" id="PRO_5036908137" evidence="3">
    <location>
        <begin position="26"/>
        <end position="666"/>
    </location>
</feature>
<dbReference type="AlphaFoldDB" id="A0A944H8E7"/>
<accession>A0A944H8E7</accession>
<proteinExistence type="predicted"/>
<dbReference type="RefSeq" id="WP_214362173.1">
    <property type="nucleotide sequence ID" value="NZ_JAEKFT010000014.1"/>
</dbReference>
<dbReference type="Gene3D" id="3.40.50.1110">
    <property type="entry name" value="SGNH hydrolase"/>
    <property type="match status" value="1"/>
</dbReference>
<evidence type="ECO:0000256" key="1">
    <source>
        <dbReference type="PIRSR" id="PIRSR637460-1"/>
    </source>
</evidence>
<evidence type="ECO:0000256" key="3">
    <source>
        <dbReference type="SAM" id="SignalP"/>
    </source>
</evidence>
<feature type="domain" description="SGNH hydrolase-type esterase" evidence="4">
    <location>
        <begin position="362"/>
        <end position="624"/>
    </location>
</feature>
<organism evidence="5 6">
    <name type="scientific">Denitromonas iodatirespirans</name>
    <dbReference type="NCBI Taxonomy" id="2795389"/>
    <lineage>
        <taxon>Bacteria</taxon>
        <taxon>Pseudomonadati</taxon>
        <taxon>Pseudomonadota</taxon>
        <taxon>Betaproteobacteria</taxon>
        <taxon>Rhodocyclales</taxon>
        <taxon>Zoogloeaceae</taxon>
        <taxon>Denitromonas</taxon>
    </lineage>
</organism>
<dbReference type="GO" id="GO:0019433">
    <property type="term" value="P:triglyceride catabolic process"/>
    <property type="evidence" value="ECO:0007669"/>
    <property type="project" value="TreeGrafter"/>
</dbReference>
<evidence type="ECO:0000256" key="2">
    <source>
        <dbReference type="PIRSR" id="PIRSR637460-2"/>
    </source>
</evidence>
<reference evidence="6" key="1">
    <citation type="journal article" date="2022" name="ISME J.">
        <title>Genetic and phylogenetic analysis of dissimilatory iodate-reducing bacteria identifies potential niches across the world's oceans.</title>
        <authorList>
            <person name="Reyes-Umana V."/>
            <person name="Henning Z."/>
            <person name="Lee K."/>
            <person name="Barnum T.P."/>
            <person name="Coates J.D."/>
        </authorList>
    </citation>
    <scope>NUCLEOTIDE SEQUENCE [LARGE SCALE GENOMIC DNA]</scope>
    <source>
        <strain evidence="6">IR12</strain>
    </source>
</reference>
<dbReference type="PANTHER" id="PTHR37981">
    <property type="entry name" value="LIPASE 2"/>
    <property type="match status" value="1"/>
</dbReference>
<dbReference type="EMBL" id="JAEKFT010000014">
    <property type="protein sequence ID" value="MBT0962228.1"/>
    <property type="molecule type" value="Genomic_DNA"/>
</dbReference>
<dbReference type="InterPro" id="IPR037460">
    <property type="entry name" value="SEST-like"/>
</dbReference>